<name>A0ABW5YKL3_9FLAO</name>
<sequence>MRKQILEILKFKLIDTDSIAFTIGNLIVLIAALIFASIFLKIVRRLITRKLPQEDKNKFISVFQFIGYVVYVLVFMFTLDYSGVNMNVFFTASAALFVGVGFALQTFFQDIISGILMILDQSLHVGDIIEVDGKVGEVKEIKLRTTRMVTRNDRVMVIPNHKFMTEALFNWTQNKVTNREQVDVGVAYGSDVQLVKRLLEDSVKGIPGIIESEGVTVLFNDFGDSSLDFSLYFYVQNGLLSPRVKSDLRFKIDELFRLHKVSIPFPQRDVHIINNS</sequence>
<evidence type="ECO:0000256" key="5">
    <source>
        <dbReference type="ARBA" id="ARBA00022989"/>
    </source>
</evidence>
<dbReference type="InterPro" id="IPR006685">
    <property type="entry name" value="MscS_channel_2nd"/>
</dbReference>
<dbReference type="InterPro" id="IPR010920">
    <property type="entry name" value="LSM_dom_sf"/>
</dbReference>
<dbReference type="RefSeq" id="WP_379811170.1">
    <property type="nucleotide sequence ID" value="NZ_JBHUPC010000012.1"/>
</dbReference>
<evidence type="ECO:0000256" key="6">
    <source>
        <dbReference type="ARBA" id="ARBA00023136"/>
    </source>
</evidence>
<organism evidence="10 11">
    <name type="scientific">Flavobacterium chuncheonense</name>
    <dbReference type="NCBI Taxonomy" id="2026653"/>
    <lineage>
        <taxon>Bacteria</taxon>
        <taxon>Pseudomonadati</taxon>
        <taxon>Bacteroidota</taxon>
        <taxon>Flavobacteriia</taxon>
        <taxon>Flavobacteriales</taxon>
        <taxon>Flavobacteriaceae</taxon>
        <taxon>Flavobacterium</taxon>
    </lineage>
</organism>
<accession>A0ABW5YKL3</accession>
<comment type="subcellular location">
    <subcellularLocation>
        <location evidence="1">Cell membrane</location>
        <topology evidence="1">Multi-pass membrane protein</topology>
    </subcellularLocation>
</comment>
<keyword evidence="6 7" id="KW-0472">Membrane</keyword>
<evidence type="ECO:0000259" key="9">
    <source>
        <dbReference type="Pfam" id="PF21082"/>
    </source>
</evidence>
<dbReference type="SUPFAM" id="SSF82689">
    <property type="entry name" value="Mechanosensitive channel protein MscS (YggB), C-terminal domain"/>
    <property type="match status" value="1"/>
</dbReference>
<dbReference type="SUPFAM" id="SSF50182">
    <property type="entry name" value="Sm-like ribonucleoproteins"/>
    <property type="match status" value="1"/>
</dbReference>
<evidence type="ECO:0000256" key="4">
    <source>
        <dbReference type="ARBA" id="ARBA00022692"/>
    </source>
</evidence>
<dbReference type="PANTHER" id="PTHR30347:SF1">
    <property type="entry name" value="MECHANOSENSITIVE CHANNEL MSCK"/>
    <property type="match status" value="1"/>
</dbReference>
<dbReference type="InterPro" id="IPR011066">
    <property type="entry name" value="MscS_channel_C_sf"/>
</dbReference>
<dbReference type="InterPro" id="IPR049278">
    <property type="entry name" value="MS_channel_C"/>
</dbReference>
<dbReference type="InterPro" id="IPR052702">
    <property type="entry name" value="MscS-like_channel"/>
</dbReference>
<dbReference type="InterPro" id="IPR023408">
    <property type="entry name" value="MscS_beta-dom_sf"/>
</dbReference>
<dbReference type="Pfam" id="PF00924">
    <property type="entry name" value="MS_channel_2nd"/>
    <property type="match status" value="1"/>
</dbReference>
<reference evidence="11" key="1">
    <citation type="journal article" date="2019" name="Int. J. Syst. Evol. Microbiol.">
        <title>The Global Catalogue of Microorganisms (GCM) 10K type strain sequencing project: providing services to taxonomists for standard genome sequencing and annotation.</title>
        <authorList>
            <consortium name="The Broad Institute Genomics Platform"/>
            <consortium name="The Broad Institute Genome Sequencing Center for Infectious Disease"/>
            <person name="Wu L."/>
            <person name="Ma J."/>
        </authorList>
    </citation>
    <scope>NUCLEOTIDE SEQUENCE [LARGE SCALE GENOMIC DNA]</scope>
    <source>
        <strain evidence="11">KCTC 22671</strain>
    </source>
</reference>
<dbReference type="Gene3D" id="1.10.287.1260">
    <property type="match status" value="1"/>
</dbReference>
<feature type="transmembrane region" description="Helical" evidence="7">
    <location>
        <begin position="59"/>
        <end position="77"/>
    </location>
</feature>
<keyword evidence="3" id="KW-1003">Cell membrane</keyword>
<comment type="caution">
    <text evidence="10">The sequence shown here is derived from an EMBL/GenBank/DDBJ whole genome shotgun (WGS) entry which is preliminary data.</text>
</comment>
<keyword evidence="5 7" id="KW-1133">Transmembrane helix</keyword>
<dbReference type="Gene3D" id="2.30.30.60">
    <property type="match status" value="1"/>
</dbReference>
<evidence type="ECO:0000313" key="11">
    <source>
        <dbReference type="Proteomes" id="UP001597534"/>
    </source>
</evidence>
<dbReference type="InterPro" id="IPR011014">
    <property type="entry name" value="MscS_channel_TM-2"/>
</dbReference>
<dbReference type="PANTHER" id="PTHR30347">
    <property type="entry name" value="POTASSIUM CHANNEL RELATED"/>
    <property type="match status" value="1"/>
</dbReference>
<evidence type="ECO:0000259" key="8">
    <source>
        <dbReference type="Pfam" id="PF00924"/>
    </source>
</evidence>
<feature type="transmembrane region" description="Helical" evidence="7">
    <location>
        <begin position="89"/>
        <end position="108"/>
    </location>
</feature>
<evidence type="ECO:0000256" key="7">
    <source>
        <dbReference type="SAM" id="Phobius"/>
    </source>
</evidence>
<evidence type="ECO:0000256" key="1">
    <source>
        <dbReference type="ARBA" id="ARBA00004651"/>
    </source>
</evidence>
<evidence type="ECO:0000313" key="10">
    <source>
        <dbReference type="EMBL" id="MFD2891589.1"/>
    </source>
</evidence>
<gene>
    <name evidence="10" type="ORF">ACFS5J_06120</name>
</gene>
<comment type="similarity">
    <text evidence="2">Belongs to the MscS (TC 1.A.23) family.</text>
</comment>
<keyword evidence="4 7" id="KW-0812">Transmembrane</keyword>
<evidence type="ECO:0000256" key="3">
    <source>
        <dbReference type="ARBA" id="ARBA00022475"/>
    </source>
</evidence>
<proteinExistence type="inferred from homology"/>
<dbReference type="EMBL" id="JBHUPC010000012">
    <property type="protein sequence ID" value="MFD2891589.1"/>
    <property type="molecule type" value="Genomic_DNA"/>
</dbReference>
<dbReference type="Pfam" id="PF21082">
    <property type="entry name" value="MS_channel_3rd"/>
    <property type="match status" value="1"/>
</dbReference>
<feature type="transmembrane region" description="Helical" evidence="7">
    <location>
        <begin position="19"/>
        <end position="39"/>
    </location>
</feature>
<dbReference type="Gene3D" id="3.30.70.100">
    <property type="match status" value="1"/>
</dbReference>
<evidence type="ECO:0000256" key="2">
    <source>
        <dbReference type="ARBA" id="ARBA00008017"/>
    </source>
</evidence>
<protein>
    <submittedName>
        <fullName evidence="10">Mechanosensitive ion channel family protein</fullName>
    </submittedName>
</protein>
<feature type="domain" description="Mechanosensitive ion channel MscS C-terminal" evidence="9">
    <location>
        <begin position="182"/>
        <end position="263"/>
    </location>
</feature>
<dbReference type="SUPFAM" id="SSF82861">
    <property type="entry name" value="Mechanosensitive channel protein MscS (YggB), transmembrane region"/>
    <property type="match status" value="1"/>
</dbReference>
<keyword evidence="11" id="KW-1185">Reference proteome</keyword>
<feature type="domain" description="Mechanosensitive ion channel MscS" evidence="8">
    <location>
        <begin position="107"/>
        <end position="172"/>
    </location>
</feature>
<dbReference type="Proteomes" id="UP001597534">
    <property type="component" value="Unassembled WGS sequence"/>
</dbReference>